<dbReference type="Proteomes" id="UP000315648">
    <property type="component" value="Unassembled WGS sequence"/>
</dbReference>
<proteinExistence type="predicted"/>
<evidence type="ECO:0000256" key="1">
    <source>
        <dbReference type="PROSITE-ProRule" id="PRU00182"/>
    </source>
</evidence>
<reference evidence="2 3" key="1">
    <citation type="submission" date="2019-07" db="EMBL/GenBank/DDBJ databases">
        <title>Description of 53C-WASEF.</title>
        <authorList>
            <person name="Pitt A."/>
            <person name="Hahn M.W."/>
        </authorList>
    </citation>
    <scope>NUCLEOTIDE SEQUENCE [LARGE SCALE GENOMIC DNA]</scope>
    <source>
        <strain evidence="2 3">53C-WASEF</strain>
    </source>
</reference>
<accession>A0A556QMF6</accession>
<gene>
    <name evidence="2" type="ORF">FPL22_00475</name>
</gene>
<dbReference type="PROSITE" id="PS50889">
    <property type="entry name" value="S4"/>
    <property type="match status" value="1"/>
</dbReference>
<comment type="caution">
    <text evidence="2">The sequence shown here is derived from an EMBL/GenBank/DDBJ whole genome shotgun (WGS) entry which is preliminary data.</text>
</comment>
<dbReference type="CDD" id="cd00165">
    <property type="entry name" value="S4"/>
    <property type="match status" value="1"/>
</dbReference>
<protein>
    <submittedName>
        <fullName evidence="2">RNA-binding S4 domain-containing protein</fullName>
    </submittedName>
</protein>
<evidence type="ECO:0000313" key="2">
    <source>
        <dbReference type="EMBL" id="TSJ77814.1"/>
    </source>
</evidence>
<dbReference type="AlphaFoldDB" id="A0A556QMF6"/>
<dbReference type="OrthoDB" id="9811532at2"/>
<dbReference type="InterPro" id="IPR036986">
    <property type="entry name" value="S4_RNA-bd_sf"/>
</dbReference>
<dbReference type="SUPFAM" id="SSF55174">
    <property type="entry name" value="Alpha-L RNA-binding motif"/>
    <property type="match status" value="1"/>
</dbReference>
<dbReference type="Gene3D" id="3.10.290.10">
    <property type="entry name" value="RNA-binding S4 domain"/>
    <property type="match status" value="1"/>
</dbReference>
<keyword evidence="1" id="KW-0694">RNA-binding</keyword>
<dbReference type="GO" id="GO:0003723">
    <property type="term" value="F:RNA binding"/>
    <property type="evidence" value="ECO:0007669"/>
    <property type="project" value="UniProtKB-KW"/>
</dbReference>
<sequence length="77" mass="8003">MSASETTPRTVIVKAEPIELCQLLKFAGLSESGGAAKAVISEGEVLLNGAVETQKRKKVMGGDRVTFGGETILVKVG</sequence>
<evidence type="ECO:0000313" key="3">
    <source>
        <dbReference type="Proteomes" id="UP000315648"/>
    </source>
</evidence>
<dbReference type="RefSeq" id="WP_144228156.1">
    <property type="nucleotide sequence ID" value="NZ_CBCRVV010000001.1"/>
</dbReference>
<organism evidence="2 3">
    <name type="scientific">Rariglobus hedericola</name>
    <dbReference type="NCBI Taxonomy" id="2597822"/>
    <lineage>
        <taxon>Bacteria</taxon>
        <taxon>Pseudomonadati</taxon>
        <taxon>Verrucomicrobiota</taxon>
        <taxon>Opitutia</taxon>
        <taxon>Opitutales</taxon>
        <taxon>Opitutaceae</taxon>
        <taxon>Rariglobus</taxon>
    </lineage>
</organism>
<dbReference type="Pfam" id="PF13275">
    <property type="entry name" value="S4_2"/>
    <property type="match status" value="1"/>
</dbReference>
<keyword evidence="3" id="KW-1185">Reference proteome</keyword>
<dbReference type="EMBL" id="VMBG01000001">
    <property type="protein sequence ID" value="TSJ77814.1"/>
    <property type="molecule type" value="Genomic_DNA"/>
</dbReference>
<name>A0A556QMF6_9BACT</name>